<dbReference type="Proteomes" id="UP000278149">
    <property type="component" value="Unassembled WGS sequence"/>
</dbReference>
<dbReference type="GO" id="GO:0003677">
    <property type="term" value="F:DNA binding"/>
    <property type="evidence" value="ECO:0007669"/>
    <property type="project" value="UniProtKB-KW"/>
</dbReference>
<dbReference type="AlphaFoldDB" id="A0A3R9P975"/>
<evidence type="ECO:0000259" key="1">
    <source>
        <dbReference type="SMART" id="SM00966"/>
    </source>
</evidence>
<dbReference type="Pfam" id="PF01895">
    <property type="entry name" value="PhoU"/>
    <property type="match status" value="1"/>
</dbReference>
<dbReference type="InterPro" id="IPR026022">
    <property type="entry name" value="PhoU_dom"/>
</dbReference>
<dbReference type="PANTHER" id="PTHR42930:SF5">
    <property type="entry name" value="PHOSPHATE UPTAKE REGULATOR, PHOU"/>
    <property type="match status" value="1"/>
</dbReference>
<dbReference type="InterPro" id="IPR028366">
    <property type="entry name" value="PhoU"/>
</dbReference>
<dbReference type="PANTHER" id="PTHR42930">
    <property type="entry name" value="PHOSPHATE-SPECIFIC TRANSPORT SYSTEM ACCESSORY PROTEIN PHOU"/>
    <property type="match status" value="1"/>
</dbReference>
<dbReference type="InterPro" id="IPR007159">
    <property type="entry name" value="SpoVT-AbrB_dom"/>
</dbReference>
<feature type="domain" description="SpoVT-AbrB" evidence="1">
    <location>
        <begin position="13"/>
        <end position="61"/>
    </location>
</feature>
<comment type="caution">
    <text evidence="2">The sequence shown here is derived from an EMBL/GenBank/DDBJ whole genome shotgun (WGS) entry which is preliminary data.</text>
</comment>
<dbReference type="EMBL" id="RCOR01000043">
    <property type="protein sequence ID" value="RSN67490.1"/>
    <property type="molecule type" value="Genomic_DNA"/>
</dbReference>
<evidence type="ECO:0000313" key="3">
    <source>
        <dbReference type="Proteomes" id="UP000278149"/>
    </source>
</evidence>
<organism evidence="2 3">
    <name type="scientific">Candidatus Korarchaeum cryptofilum</name>
    <dbReference type="NCBI Taxonomy" id="498846"/>
    <lineage>
        <taxon>Archaea</taxon>
        <taxon>Thermoproteota</taxon>
        <taxon>Candidatus Korarchaeia</taxon>
        <taxon>Candidatus Korarchaeales</taxon>
        <taxon>Candidatus Korarchaeaceae</taxon>
        <taxon>Candidatus Korarchaeum</taxon>
    </lineage>
</organism>
<dbReference type="InterPro" id="IPR038078">
    <property type="entry name" value="PhoU-like_sf"/>
</dbReference>
<dbReference type="RefSeq" id="WP_125742753.1">
    <property type="nucleotide sequence ID" value="NZ_RCOR01000043.1"/>
</dbReference>
<protein>
    <submittedName>
        <fullName evidence="2">AbrB/MazE/SpoVT family DNA-binding domain-containing protein</fullName>
    </submittedName>
</protein>
<keyword evidence="2" id="KW-0238">DNA-binding</keyword>
<dbReference type="GO" id="GO:0030643">
    <property type="term" value="P:intracellular phosphate ion homeostasis"/>
    <property type="evidence" value="ECO:0007669"/>
    <property type="project" value="InterPro"/>
</dbReference>
<sequence length="336" mass="38519">MRMSKLYIRNLQLTGNATYTVSVPKEWVKMLGLDKGSKIYLEEMPDGSLRIYSNPTKETPTLSKEMELGKGDDVESFVRRIIAAYLAGFSIVTLKFDPELRDLAISVRRMLESSVLGFDVLRESKSEFTFYTVIDEDSMKLSDALAKLREDTHYMLEDTHSGMRNLDQNVLRGVIEQDQIVDKLYLLITKQITSMLMRPFKIKDYGLESAAEAPHIFLAARSMERISDHAVLLAKESLNMISEGREFPDWILNELRESIDLFDSSTRLLFELDQWEADEVARRINEAIRSLKGRSVSDSWLQILVNSIERVLGYSMNIIEAVIDISLIREAVKQSE</sequence>
<proteinExistence type="predicted"/>
<dbReference type="SUPFAM" id="SSF109755">
    <property type="entry name" value="PhoU-like"/>
    <property type="match status" value="1"/>
</dbReference>
<dbReference type="Pfam" id="PF04014">
    <property type="entry name" value="MazE_antitoxin"/>
    <property type="match status" value="1"/>
</dbReference>
<dbReference type="Gene3D" id="1.20.58.220">
    <property type="entry name" value="Phosphate transport system protein phou homolog 2, domain 2"/>
    <property type="match status" value="1"/>
</dbReference>
<dbReference type="SMART" id="SM00966">
    <property type="entry name" value="SpoVT_AbrB"/>
    <property type="match status" value="1"/>
</dbReference>
<evidence type="ECO:0000313" key="2">
    <source>
        <dbReference type="EMBL" id="RSN67490.1"/>
    </source>
</evidence>
<accession>A0A3R9P975</accession>
<dbReference type="GO" id="GO:0045936">
    <property type="term" value="P:negative regulation of phosphate metabolic process"/>
    <property type="evidence" value="ECO:0007669"/>
    <property type="project" value="InterPro"/>
</dbReference>
<reference evidence="2 3" key="1">
    <citation type="submission" date="2018-10" db="EMBL/GenBank/DDBJ databases">
        <title>Co-occurring genomic capacity for anaerobic methane metabolism and dissimilatory sulfite reduction discovered in the Korarchaeota.</title>
        <authorList>
            <person name="Mckay L.J."/>
            <person name="Dlakic M."/>
            <person name="Fields M.W."/>
            <person name="Delmont T.O."/>
            <person name="Eren A.M."/>
            <person name="Jay Z.J."/>
            <person name="Klingelsmith K.B."/>
            <person name="Rusch D.B."/>
            <person name="Inskeep W.P."/>
        </authorList>
    </citation>
    <scope>NUCLEOTIDE SEQUENCE [LARGE SCALE GENOMIC DNA]</scope>
    <source>
        <strain evidence="2 3">WS</strain>
    </source>
</reference>
<gene>
    <name evidence="2" type="ORF">D9Q81_08420</name>
</gene>
<name>A0A3R9P975_9CREN</name>